<evidence type="ECO:0000313" key="12">
    <source>
        <dbReference type="Proteomes" id="UP000267017"/>
    </source>
</evidence>
<dbReference type="InterPro" id="IPR050351">
    <property type="entry name" value="BphY/WalK/GraS-like"/>
</dbReference>
<comment type="catalytic activity">
    <reaction evidence="1">
        <text>ATP + protein L-histidine = ADP + protein N-phospho-L-histidine.</text>
        <dbReference type="EC" id="2.7.13.3"/>
    </reaction>
</comment>
<dbReference type="SMART" id="SM00388">
    <property type="entry name" value="HisKA"/>
    <property type="match status" value="1"/>
</dbReference>
<dbReference type="PANTHER" id="PTHR45453">
    <property type="entry name" value="PHOSPHATE REGULON SENSOR PROTEIN PHOR"/>
    <property type="match status" value="1"/>
</dbReference>
<comment type="caution">
    <text evidence="11">The sequence shown here is derived from an EMBL/GenBank/DDBJ whole genome shotgun (WGS) entry which is preliminary data.</text>
</comment>
<dbReference type="PANTHER" id="PTHR45453:SF1">
    <property type="entry name" value="PHOSPHATE REGULON SENSOR PROTEIN PHOR"/>
    <property type="match status" value="1"/>
</dbReference>
<keyword evidence="12" id="KW-1185">Reference proteome</keyword>
<keyword evidence="6" id="KW-0547">Nucleotide-binding</keyword>
<keyword evidence="8" id="KW-0067">ATP-binding</keyword>
<evidence type="ECO:0000256" key="7">
    <source>
        <dbReference type="ARBA" id="ARBA00022777"/>
    </source>
</evidence>
<dbReference type="InterPro" id="IPR003661">
    <property type="entry name" value="HisK_dim/P_dom"/>
</dbReference>
<evidence type="ECO:0000256" key="1">
    <source>
        <dbReference type="ARBA" id="ARBA00000085"/>
    </source>
</evidence>
<dbReference type="Proteomes" id="UP000267017">
    <property type="component" value="Unassembled WGS sequence"/>
</dbReference>
<dbReference type="FunFam" id="3.30.565.10:FF:000006">
    <property type="entry name" value="Sensor histidine kinase WalK"/>
    <property type="match status" value="1"/>
</dbReference>
<dbReference type="InterPro" id="IPR005467">
    <property type="entry name" value="His_kinase_dom"/>
</dbReference>
<dbReference type="PRINTS" id="PR00344">
    <property type="entry name" value="BCTRLSENSOR"/>
</dbReference>
<dbReference type="EC" id="2.7.13.3" evidence="3"/>
<dbReference type="SMART" id="SM00387">
    <property type="entry name" value="HATPase_c"/>
    <property type="match status" value="1"/>
</dbReference>
<name>A0A3P3U1C6_9BACL</name>
<evidence type="ECO:0000259" key="10">
    <source>
        <dbReference type="PROSITE" id="PS50109"/>
    </source>
</evidence>
<organism evidence="11 12">
    <name type="scientific">Paenibacillus oralis</name>
    <dbReference type="NCBI Taxonomy" id="2490856"/>
    <lineage>
        <taxon>Bacteria</taxon>
        <taxon>Bacillati</taxon>
        <taxon>Bacillota</taxon>
        <taxon>Bacilli</taxon>
        <taxon>Bacillales</taxon>
        <taxon>Paenibacillaceae</taxon>
        <taxon>Paenibacillus</taxon>
    </lineage>
</organism>
<dbReference type="GO" id="GO:0005524">
    <property type="term" value="F:ATP binding"/>
    <property type="evidence" value="ECO:0007669"/>
    <property type="project" value="UniProtKB-KW"/>
</dbReference>
<dbReference type="InterPro" id="IPR036890">
    <property type="entry name" value="HATPase_C_sf"/>
</dbReference>
<dbReference type="GO" id="GO:0000155">
    <property type="term" value="F:phosphorelay sensor kinase activity"/>
    <property type="evidence" value="ECO:0007669"/>
    <property type="project" value="InterPro"/>
</dbReference>
<evidence type="ECO:0000256" key="6">
    <source>
        <dbReference type="ARBA" id="ARBA00022741"/>
    </source>
</evidence>
<dbReference type="AlphaFoldDB" id="A0A3P3U1C6"/>
<keyword evidence="5" id="KW-0808">Transferase</keyword>
<dbReference type="CDD" id="cd00082">
    <property type="entry name" value="HisKA"/>
    <property type="match status" value="1"/>
</dbReference>
<dbReference type="SUPFAM" id="SSF55874">
    <property type="entry name" value="ATPase domain of HSP90 chaperone/DNA topoisomerase II/histidine kinase"/>
    <property type="match status" value="1"/>
</dbReference>
<dbReference type="GO" id="GO:0016036">
    <property type="term" value="P:cellular response to phosphate starvation"/>
    <property type="evidence" value="ECO:0007669"/>
    <property type="project" value="TreeGrafter"/>
</dbReference>
<dbReference type="SUPFAM" id="SSF55785">
    <property type="entry name" value="PYP-like sensor domain (PAS domain)"/>
    <property type="match status" value="1"/>
</dbReference>
<proteinExistence type="predicted"/>
<keyword evidence="7 11" id="KW-0418">Kinase</keyword>
<dbReference type="Gene3D" id="3.30.565.10">
    <property type="entry name" value="Histidine kinase-like ATPase, C-terminal domain"/>
    <property type="match status" value="1"/>
</dbReference>
<evidence type="ECO:0000256" key="3">
    <source>
        <dbReference type="ARBA" id="ARBA00012438"/>
    </source>
</evidence>
<evidence type="ECO:0000313" key="11">
    <source>
        <dbReference type="EMBL" id="RRJ64155.1"/>
    </source>
</evidence>
<dbReference type="EMBL" id="RRCN01000001">
    <property type="protein sequence ID" value="RRJ64155.1"/>
    <property type="molecule type" value="Genomic_DNA"/>
</dbReference>
<protein>
    <recommendedName>
        <fullName evidence="3">histidine kinase</fullName>
        <ecNumber evidence="3">2.7.13.3</ecNumber>
    </recommendedName>
</protein>
<sequence length="359" mass="41412">MREKMAEEQHDIDTYYLESFQEGILKCDTRGMIVFMNRRLKDLFGLDEMTGHDITAFTKAMDANIQQEEHKLTKTIQAFRRGEVNGNQGKFLYTQGPRRFFSFYVNPVFDAAQTACYGYLLVFRECGEEVAGDKQRHEMISVVSHELRTPLTTLLGYVEMLMQYDITEQNRRRYMEIIFAEGNRLSNLLEDVVDSERLESGVFNYHKTYVPLVELIHEAAERWNLKSSQLIHVDSEVEDAFIYADRIRITQVFDNLINNALKYSPGKEVIRIRIAEEAGCYVIEVTDYGIGIPAEMHARLFDKFYRVSHSGSRQIKGSGLGLYIVKKIVTDHGGTITLTSEVGRGSTFRLRMPKPDHLD</sequence>
<keyword evidence="4" id="KW-0597">Phosphoprotein</keyword>
<dbReference type="OrthoDB" id="9813151at2"/>
<evidence type="ECO:0000256" key="4">
    <source>
        <dbReference type="ARBA" id="ARBA00022553"/>
    </source>
</evidence>
<dbReference type="Pfam" id="PF00512">
    <property type="entry name" value="HisKA"/>
    <property type="match status" value="1"/>
</dbReference>
<dbReference type="SUPFAM" id="SSF47384">
    <property type="entry name" value="Homodimeric domain of signal transducing histidine kinase"/>
    <property type="match status" value="1"/>
</dbReference>
<gene>
    <name evidence="11" type="ORF">EHV15_15390</name>
</gene>
<dbReference type="Gene3D" id="1.10.287.130">
    <property type="match status" value="1"/>
</dbReference>
<dbReference type="InterPro" id="IPR003594">
    <property type="entry name" value="HATPase_dom"/>
</dbReference>
<evidence type="ECO:0000256" key="9">
    <source>
        <dbReference type="ARBA" id="ARBA00023012"/>
    </source>
</evidence>
<dbReference type="GO" id="GO:0005886">
    <property type="term" value="C:plasma membrane"/>
    <property type="evidence" value="ECO:0007669"/>
    <property type="project" value="UniProtKB-SubCell"/>
</dbReference>
<dbReference type="Pfam" id="PF02518">
    <property type="entry name" value="HATPase_c"/>
    <property type="match status" value="1"/>
</dbReference>
<accession>A0A3P3U1C6</accession>
<evidence type="ECO:0000256" key="8">
    <source>
        <dbReference type="ARBA" id="ARBA00022840"/>
    </source>
</evidence>
<comment type="subcellular location">
    <subcellularLocation>
        <location evidence="2">Cell membrane</location>
        <topology evidence="2">Multi-pass membrane protein</topology>
    </subcellularLocation>
</comment>
<dbReference type="InterPro" id="IPR004358">
    <property type="entry name" value="Sig_transdc_His_kin-like_C"/>
</dbReference>
<dbReference type="InterPro" id="IPR036097">
    <property type="entry name" value="HisK_dim/P_sf"/>
</dbReference>
<reference evidence="11 12" key="1">
    <citation type="submission" date="2018-11" db="EMBL/GenBank/DDBJ databases">
        <title>Genome sequencing of Paenibacillus sp. KCOM 3021 (= ChDC PVNT-B20).</title>
        <authorList>
            <person name="Kook J.-K."/>
            <person name="Park S.-N."/>
            <person name="Lim Y.K."/>
        </authorList>
    </citation>
    <scope>NUCLEOTIDE SEQUENCE [LARGE SCALE GENOMIC DNA]</scope>
    <source>
        <strain evidence="11 12">KCOM 3021</strain>
    </source>
</reference>
<dbReference type="InterPro" id="IPR035965">
    <property type="entry name" value="PAS-like_dom_sf"/>
</dbReference>
<evidence type="ECO:0000256" key="2">
    <source>
        <dbReference type="ARBA" id="ARBA00004651"/>
    </source>
</evidence>
<dbReference type="GO" id="GO:0004721">
    <property type="term" value="F:phosphoprotein phosphatase activity"/>
    <property type="evidence" value="ECO:0007669"/>
    <property type="project" value="TreeGrafter"/>
</dbReference>
<dbReference type="CDD" id="cd00075">
    <property type="entry name" value="HATPase"/>
    <property type="match status" value="1"/>
</dbReference>
<feature type="domain" description="Histidine kinase" evidence="10">
    <location>
        <begin position="142"/>
        <end position="356"/>
    </location>
</feature>
<dbReference type="Gene3D" id="3.30.450.20">
    <property type="entry name" value="PAS domain"/>
    <property type="match status" value="1"/>
</dbReference>
<keyword evidence="9" id="KW-0902">Two-component regulatory system</keyword>
<evidence type="ECO:0000256" key="5">
    <source>
        <dbReference type="ARBA" id="ARBA00022679"/>
    </source>
</evidence>
<dbReference type="PROSITE" id="PS50109">
    <property type="entry name" value="HIS_KIN"/>
    <property type="match status" value="1"/>
</dbReference>